<keyword evidence="2" id="KW-1185">Reference proteome</keyword>
<comment type="caution">
    <text evidence="1">The sequence shown here is derived from an EMBL/GenBank/DDBJ whole genome shotgun (WGS) entry which is preliminary data.</text>
</comment>
<accession>A0A3L9YBF1</accession>
<name>A0A3L9YBF1_9RHOB</name>
<reference evidence="1 2" key="1">
    <citation type="submission" date="2018-10" db="EMBL/GenBank/DDBJ databases">
        <authorList>
            <person name="Jung H.S."/>
            <person name="Jeon C.O."/>
        </authorList>
    </citation>
    <scope>NUCLEOTIDE SEQUENCE [LARGE SCALE GENOMIC DNA]</scope>
    <source>
        <strain evidence="1 2">MA-7-27</strain>
    </source>
</reference>
<dbReference type="RefSeq" id="WP_121897251.1">
    <property type="nucleotide sequence ID" value="NZ_RCNT01000002.1"/>
</dbReference>
<organism evidence="1 2">
    <name type="scientific">Rhodophyticola porphyridii</name>
    <dbReference type="NCBI Taxonomy" id="1852017"/>
    <lineage>
        <taxon>Bacteria</taxon>
        <taxon>Pseudomonadati</taxon>
        <taxon>Pseudomonadota</taxon>
        <taxon>Alphaproteobacteria</taxon>
        <taxon>Rhodobacterales</taxon>
        <taxon>Roseobacteraceae</taxon>
        <taxon>Rhodophyticola</taxon>
    </lineage>
</organism>
<proteinExistence type="predicted"/>
<protein>
    <submittedName>
        <fullName evidence="1">Uncharacterized protein</fullName>
    </submittedName>
</protein>
<sequence>MKPSDIILDAVANIADYEEEHNTRGLVSGLEGVLAAFCIDSGMSEREARKEINLRILKARQAR</sequence>
<gene>
    <name evidence="1" type="ORF">D9R08_06830</name>
</gene>
<dbReference type="AlphaFoldDB" id="A0A3L9YBF1"/>
<dbReference type="EMBL" id="RCNT01000002">
    <property type="protein sequence ID" value="RMA43316.1"/>
    <property type="molecule type" value="Genomic_DNA"/>
</dbReference>
<evidence type="ECO:0000313" key="2">
    <source>
        <dbReference type="Proteomes" id="UP000281343"/>
    </source>
</evidence>
<dbReference type="Proteomes" id="UP000281343">
    <property type="component" value="Unassembled WGS sequence"/>
</dbReference>
<evidence type="ECO:0000313" key="1">
    <source>
        <dbReference type="EMBL" id="RMA43316.1"/>
    </source>
</evidence>